<feature type="region of interest" description="Disordered" evidence="1">
    <location>
        <begin position="1461"/>
        <end position="1515"/>
    </location>
</feature>
<feature type="compositionally biased region" description="Basic and acidic residues" evidence="1">
    <location>
        <begin position="857"/>
        <end position="866"/>
    </location>
</feature>
<sequence length="2427" mass="267708">MFTLDMKLPPPLPSHYHSPTTGHLNDTVYCDPYANGYVIEGSWHPSFLRPESDRPCNLPFPSDSVTALNESSTLPAHLQNKLILLFGDSFDRYLTMDVCATFTGTEDNPYGNLIGVTLNGTILQNSIQDLLGPPTDFGNGETYICPIKRENGVFVIISVFHYGMYGKRSFFSDSSIHWEPFWSPLLTEERIQWIPHMLKSVAKHAFPSLCPVLESGDIDPVACPDPIFRTRQRHSAQRHLMIPSPPLLTTNGDSSKDFWYPTPDIIVAQSTAWDVKAILADTKGVVSALRGWTKEVSARMVSPFRNVFHARVQDKFVVQNVEGTETREWYPRFFLRTSPPARKMERTARLPRYILKYMNDVIRSGELWFQGEPWGVLDFADFAEEKWRGDEFHPSTENNFFPTLKILMPILNIVVAVVFRAGKLGAVLTYNRVLKSHAHLPKSDDFLKYTLAVKNEIGQNKVKTNITSKPHTKTQTRMTALAQQAAAQTLLLSPFSAQHIQMGSFGRIVVIRRTGEDGRRKLRSGDTSSNGTLLNGKEFKIDDGGKSKRVVLNHGDIFSIQNRSFRMEYPTQEKVKKYLKEHPDVDGLITPNKILESLSFPEFIASTSTLPQTIRKNLIKNYLNTPKLSCINEVQTVSSAVNEFDKVVANSFETNLHAVSNTSNKSPQRNSSVKPPGKEKHLYQVFITTESAEGSDSSASDSQPGTPTKEIAVNTESSQNFAKKNPSNIGKSFALSPRPQQKITNEISLSVATTPNKTLFQTQSNDGWKSLPQKLVFVENSTAKADELANPFLNNKKLIQAGETVRPVSVALSKLALDVSENLENDRSTEKTKHRTAEKSFMDETQEETFSDSNSDGDSRKSHFVDDDAPTAPRTPSGESRKRIVTFGRQLTPEIFQSDKPAATPVQRGGKIVSKSTPSGSILKSTIRHITTFAATRSPSKVTKVCTGIPSVPIAKNFIKHTSSRQPAGFRTPGLVAPKIVQPYVGPASTSKIVPVVRMSPKKSVTNFKKTFKFAPIAGNGGGVSNFYNTAGVAVKSNILAATPISSNSFSTKPNDNTLGNEVSSIDDFINVPSTPTGVMLSPETRTSPRRISARRVSAGVLPVVTKKIPPKANEWNSFASKLAEIVAESLENDVAASPPFGFNTEFVDAATKQRDSGDQEVDVNNESTAENQKLVTFANKTEAILESPDAEYEIPSDFATIASSEEITANDDQLDIFDDFYDEPNPGEYLPQLSIISPSSVAILKTCDVETTVKINDILQIESRGSGMKNTSEIEQDSNLEFSVEKEGEIMDVEKSLEVILDIGVKKEAKNDVTKEIAKDKDEMVEEKTQEYFSNGNQADLNESSSKIFEDGEVGVESNAVLPSKTPVTDFPSEISTHNSKSAQEIPTDSHNTSIKVPEATEAVLLCRNTKNRQIDNIFDSAVFGKEISDDEAQSKTAPMHDSNIVVNFESFTTALKVRRDSKSVSSPKSATQPTPRSNSDITDRVESEGFEPRSQNELVSSTDRTLESHNSKTVRTPLKVLEATEPILSQNGAAAITPLRAFSKLIVYTENDVNGKEISEQQSVNPSNYIEEPEVYSPQNNARNYLIPSKMTDIVIDELSDVFKLQIPDSQTALQPELASIEHQVQDFFAGISKDTEPSNSSVPLNYDALHVNNDSTVLQNSEVAINNNESETANIIPSVNPKKKNTGTNALSVKKGISQPLEFYGNLTKRTGVVESDSLRNSSRKLSNVINAVNIVAVTESEFLTKDSLDSQEQKENGDLGKKSENSDTVLKSAESKEPVSAFTPVKITSSKALMKNRRKNQMNKTGTTSTYTAKNSASVLKNAQIITVDYSNEAETEDGTQETVVLTDDSAIKNLELLVVERGIVEDSENENSAKLIETFSVTPIERLLTASMSSSRMSTRNRSSKAGGSVSATQINEAEFHASTLIGKNTGKRGFRNQVTNLAVNLDNYVSDENVSEPILESPPKKQKLESSAKNCEATSVNSIRKGGENSPKKRITRAKPTDSVQFTNDTSKKDSDDRELTVIEEESERILDTEQSVATDANNSPIKETFKKNNRKRAANAKNVKTDAADPVEQYPDSKSTSYDSNEQEVNFQIPIDFLVESDGPLIGSSEVTDAVKIAEAVTTKKITKKKAPTRSKSTKTTATASVVEVEDQRELLEETVASETLMRSSRSKKTKASGPSTSSVTKTQTELSIEFSNEPEKINEFAESGKISLKNASKSGKPEYEHPIAPKPDVENFKPVQKKAPVNSTTKKPVEEHGIKRKLDVKILNAESEEYLNLDEKLEALQSKKRKGKNADVPETILEELAPRKKGWPASKKTNVPEELVEPKELVQPNETIEKPKKSNRSRRAVESDEPKSLLRKKAVQSEEPSELTDASSGAQKKASTSRRSKSKAKIPVVEEYLIDVEKVEESHRPSRAKRS</sequence>
<feature type="region of interest" description="Disordered" evidence="1">
    <location>
        <begin position="2132"/>
        <end position="2151"/>
    </location>
</feature>
<feature type="region of interest" description="Disordered" evidence="1">
    <location>
        <begin position="2220"/>
        <end position="2263"/>
    </location>
</feature>
<feature type="compositionally biased region" description="Basic and acidic residues" evidence="1">
    <location>
        <begin position="1751"/>
        <end position="1769"/>
    </location>
</feature>
<feature type="region of interest" description="Disordered" evidence="1">
    <location>
        <begin position="691"/>
        <end position="710"/>
    </location>
</feature>
<feature type="compositionally biased region" description="Basic and acidic residues" evidence="1">
    <location>
        <begin position="1483"/>
        <end position="1493"/>
    </location>
</feature>
<feature type="region of interest" description="Disordered" evidence="1">
    <location>
        <begin position="716"/>
        <end position="735"/>
    </location>
</feature>
<keyword evidence="4" id="KW-1185">Reference proteome</keyword>
<feature type="compositionally biased region" description="Basic and acidic residues" evidence="1">
    <location>
        <begin position="2355"/>
        <end position="2364"/>
    </location>
</feature>
<dbReference type="InterPro" id="IPR029334">
    <property type="entry name" value="PP1-bd"/>
</dbReference>
<feature type="region of interest" description="Disordered" evidence="1">
    <location>
        <begin position="2408"/>
        <end position="2427"/>
    </location>
</feature>
<gene>
    <name evidence="3" type="ORF">HK100_010125</name>
</gene>
<feature type="region of interest" description="Disordered" evidence="1">
    <location>
        <begin position="1897"/>
        <end position="1917"/>
    </location>
</feature>
<accession>A0AAD5T2M7</accession>
<evidence type="ECO:0000256" key="1">
    <source>
        <dbReference type="SAM" id="MobiDB-lite"/>
    </source>
</evidence>
<feature type="compositionally biased region" description="Polar residues" evidence="1">
    <location>
        <begin position="2039"/>
        <end position="2052"/>
    </location>
</feature>
<feature type="domain" description="PP1-binding" evidence="2">
    <location>
        <begin position="881"/>
        <end position="925"/>
    </location>
</feature>
<proteinExistence type="predicted"/>
<name>A0AAD5T2M7_9FUNG</name>
<feature type="region of interest" description="Disordered" evidence="1">
    <location>
        <begin position="658"/>
        <end position="680"/>
    </location>
</feature>
<feature type="compositionally biased region" description="Polar residues" evidence="1">
    <location>
        <begin position="1977"/>
        <end position="1988"/>
    </location>
</feature>
<feature type="compositionally biased region" description="Basic residues" evidence="1">
    <location>
        <begin position="2132"/>
        <end position="2144"/>
    </location>
</feature>
<feature type="compositionally biased region" description="Basic and acidic residues" evidence="1">
    <location>
        <begin position="2016"/>
        <end position="2027"/>
    </location>
</feature>
<evidence type="ECO:0000313" key="4">
    <source>
        <dbReference type="Proteomes" id="UP001211907"/>
    </source>
</evidence>
<dbReference type="Gene3D" id="2.60.200.20">
    <property type="match status" value="1"/>
</dbReference>
<organism evidence="3 4">
    <name type="scientific">Physocladia obscura</name>
    <dbReference type="NCBI Taxonomy" id="109957"/>
    <lineage>
        <taxon>Eukaryota</taxon>
        <taxon>Fungi</taxon>
        <taxon>Fungi incertae sedis</taxon>
        <taxon>Chytridiomycota</taxon>
        <taxon>Chytridiomycota incertae sedis</taxon>
        <taxon>Chytridiomycetes</taxon>
        <taxon>Chytridiales</taxon>
        <taxon>Chytriomycetaceae</taxon>
        <taxon>Physocladia</taxon>
    </lineage>
</organism>
<evidence type="ECO:0000313" key="3">
    <source>
        <dbReference type="EMBL" id="KAJ3126667.1"/>
    </source>
</evidence>
<feature type="compositionally biased region" description="Polar residues" evidence="1">
    <location>
        <begin position="1495"/>
        <end position="1505"/>
    </location>
</feature>
<feature type="compositionally biased region" description="Polar residues" evidence="1">
    <location>
        <begin position="2083"/>
        <end position="2094"/>
    </location>
</feature>
<dbReference type="Pfam" id="PF15276">
    <property type="entry name" value="PP1_bind"/>
    <property type="match status" value="1"/>
</dbReference>
<evidence type="ECO:0000259" key="2">
    <source>
        <dbReference type="Pfam" id="PF15276"/>
    </source>
</evidence>
<feature type="compositionally biased region" description="Low complexity" evidence="1">
    <location>
        <begin position="1897"/>
        <end position="1906"/>
    </location>
</feature>
<feature type="compositionally biased region" description="Basic and acidic residues" evidence="1">
    <location>
        <begin position="2227"/>
        <end position="2243"/>
    </location>
</feature>
<feature type="region of interest" description="Disordered" evidence="1">
    <location>
        <begin position="1751"/>
        <end position="1779"/>
    </location>
</feature>
<feature type="compositionally biased region" description="Polar residues" evidence="1">
    <location>
        <begin position="1465"/>
        <end position="1482"/>
    </location>
</feature>
<feature type="region of interest" description="Disordered" evidence="1">
    <location>
        <begin position="823"/>
        <end position="883"/>
    </location>
</feature>
<feature type="region of interest" description="Disordered" evidence="1">
    <location>
        <begin position="1960"/>
        <end position="2094"/>
    </location>
</feature>
<feature type="compositionally biased region" description="Basic and acidic residues" evidence="1">
    <location>
        <begin position="2411"/>
        <end position="2420"/>
    </location>
</feature>
<reference evidence="3" key="1">
    <citation type="submission" date="2020-05" db="EMBL/GenBank/DDBJ databases">
        <title>Phylogenomic resolution of chytrid fungi.</title>
        <authorList>
            <person name="Stajich J.E."/>
            <person name="Amses K."/>
            <person name="Simmons R."/>
            <person name="Seto K."/>
            <person name="Myers J."/>
            <person name="Bonds A."/>
            <person name="Quandt C.A."/>
            <person name="Barry K."/>
            <person name="Liu P."/>
            <person name="Grigoriev I."/>
            <person name="Longcore J.E."/>
            <person name="James T.Y."/>
        </authorList>
    </citation>
    <scope>NUCLEOTIDE SEQUENCE</scope>
    <source>
        <strain evidence="3">JEL0513</strain>
    </source>
</reference>
<feature type="compositionally biased region" description="Basic and acidic residues" evidence="1">
    <location>
        <begin position="824"/>
        <end position="842"/>
    </location>
</feature>
<feature type="compositionally biased region" description="Polar residues" evidence="1">
    <location>
        <begin position="716"/>
        <end position="730"/>
    </location>
</feature>
<dbReference type="EMBL" id="JADGJH010000546">
    <property type="protein sequence ID" value="KAJ3126667.1"/>
    <property type="molecule type" value="Genomic_DNA"/>
</dbReference>
<protein>
    <recommendedName>
        <fullName evidence="2">PP1-binding domain-containing protein</fullName>
    </recommendedName>
</protein>
<dbReference type="Proteomes" id="UP001211907">
    <property type="component" value="Unassembled WGS sequence"/>
</dbReference>
<feature type="region of interest" description="Disordered" evidence="1">
    <location>
        <begin position="2165"/>
        <end position="2206"/>
    </location>
</feature>
<comment type="caution">
    <text evidence="3">The sequence shown here is derived from an EMBL/GenBank/DDBJ whole genome shotgun (WGS) entry which is preliminary data.</text>
</comment>
<feature type="compositionally biased region" description="Low complexity" evidence="1">
    <location>
        <begin position="691"/>
        <end position="702"/>
    </location>
</feature>
<feature type="compositionally biased region" description="Polar residues" evidence="1">
    <location>
        <begin position="658"/>
        <end position="673"/>
    </location>
</feature>
<feature type="region of interest" description="Disordered" evidence="1">
    <location>
        <begin position="2293"/>
        <end position="2403"/>
    </location>
</feature>
<feature type="compositionally biased region" description="Basic residues" evidence="1">
    <location>
        <begin position="2391"/>
        <end position="2400"/>
    </location>
</feature>
<feature type="compositionally biased region" description="Polar residues" evidence="1">
    <location>
        <begin position="2184"/>
        <end position="2202"/>
    </location>
</feature>